<keyword evidence="3 11" id="KW-0812">Transmembrane</keyword>
<protein>
    <recommendedName>
        <fullName evidence="13">Ionotropic glutamate receptor L-glutamate and glycine-binding domain-containing protein</fullName>
    </recommendedName>
</protein>
<keyword evidence="10" id="KW-0407">Ion channel</keyword>
<accession>A0A267DG69</accession>
<dbReference type="Gene3D" id="1.10.287.70">
    <property type="match status" value="1"/>
</dbReference>
<dbReference type="Gene3D" id="3.40.190.10">
    <property type="entry name" value="Periplasmic binding protein-like II"/>
    <property type="match status" value="1"/>
</dbReference>
<reference evidence="14 15" key="1">
    <citation type="submission" date="2017-06" db="EMBL/GenBank/DDBJ databases">
        <title>A platform for efficient transgenesis in Macrostomum lignano, a flatworm model organism for stem cell research.</title>
        <authorList>
            <person name="Berezikov E."/>
        </authorList>
    </citation>
    <scope>NUCLEOTIDE SEQUENCE [LARGE SCALE GENOMIC DNA]</scope>
    <source>
        <strain evidence="14">DV1</strain>
        <tissue evidence="14">Whole organism</tissue>
    </source>
</reference>
<dbReference type="STRING" id="282301.A0A267DG69"/>
<dbReference type="InterPro" id="IPR015683">
    <property type="entry name" value="Ionotropic_Glu_rcpt"/>
</dbReference>
<dbReference type="GO" id="GO:0015276">
    <property type="term" value="F:ligand-gated monoatomic ion channel activity"/>
    <property type="evidence" value="ECO:0007669"/>
    <property type="project" value="InterPro"/>
</dbReference>
<dbReference type="InterPro" id="IPR019594">
    <property type="entry name" value="Glu/Gly-bd"/>
</dbReference>
<evidence type="ECO:0000256" key="9">
    <source>
        <dbReference type="ARBA" id="ARBA00023286"/>
    </source>
</evidence>
<evidence type="ECO:0000256" key="2">
    <source>
        <dbReference type="ARBA" id="ARBA00022448"/>
    </source>
</evidence>
<keyword evidence="2" id="KW-0813">Transport</keyword>
<dbReference type="EMBL" id="NIVC01004377">
    <property type="protein sequence ID" value="PAA47654.1"/>
    <property type="molecule type" value="Genomic_DNA"/>
</dbReference>
<feature type="transmembrane region" description="Helical" evidence="11">
    <location>
        <begin position="493"/>
        <end position="518"/>
    </location>
</feature>
<feature type="domain" description="Ionotropic glutamate receptor L-glutamate and glycine-binding" evidence="13">
    <location>
        <begin position="389"/>
        <end position="446"/>
    </location>
</feature>
<evidence type="ECO:0000256" key="10">
    <source>
        <dbReference type="ARBA" id="ARBA00023303"/>
    </source>
</evidence>
<sequence>MLSPASLLCLLLLALCPLPQPGSAQRFDRPCSPSVFHVAVERYSTFVYLTSIRNELTNASRGAFSFNFTHFEIQPHFAKPETMAPLENEFLSRNIYAVVADYYLSVAVVTYTNGIPYFISGDREYSTYEYKPQMFQYQINHDQLNSTLFDLNAALRREGYTIFTDGTLSSSHFTANVAGKIFTQRVINANTSDSEIFDAMVRNRDLLSSHSWVLVYKPENMHQVVRIFNQSGPAGALTDKDIFVLPSLEDKQQYLANIRRSSAIVYTFSLDKLGRYNSTELEKVYLKDCFRHFVASIITCKSRDNLTLITGLQSTSINGQSGYFSYRRGIREGLTVNVMTTERTLPDSDFLSKTGTWIQNATPAYKVDYFKTTTIKNSLIRFVGVLDQPYLYKNLNGELTGISYDLILLMQRNLGFQFEILLAEDGSYGSKKPDGSWTGIMGYLTENRADMSANFMFALSDRLQAADMSINLVQSGLLMLLKRTIHPLDFFNVFYPFSWYVWISIMFSMVVLSVTLFVSDKISPNKSDKPMFSFMASFFLVLSSFLMSKVETEPRKPSARLFTLLLWFSTLFYMTTYVSNLVPFLVKPDESVPFTTITELQNATSYRAIFWNNSIAYTTVQRRWPNLVQTAKANWPEDMLQPSAAAAVETLKSNDRYVYIDSATTINYQKTKDCVLKTYGPLEEVVYETTMIRKNYPFTNEVRSFLNSVRYSEYQNLEKKYFGLNRCPTSVINPADKIPLSFSYFAGLFAAVGIGSVLGFLYIILHWVYRKVVLWLARRRSRNKLEYGKTYEAEIIKITKEGVWVKIEGRQEVFFIANNSLHSDPTKIKTAKSLQLRVRQKIQVQYFGKDSATNNRIFARLFENSEWLQAERNRVVDSDSD</sequence>
<keyword evidence="4 11" id="KW-1133">Transmembrane helix</keyword>
<dbReference type="SUPFAM" id="SSF53850">
    <property type="entry name" value="Periplasmic binding protein-like II"/>
    <property type="match status" value="1"/>
</dbReference>
<feature type="chain" id="PRO_5012379461" description="Ionotropic glutamate receptor L-glutamate and glycine-binding domain-containing protein" evidence="12">
    <location>
        <begin position="25"/>
        <end position="881"/>
    </location>
</feature>
<dbReference type="GO" id="GO:0016020">
    <property type="term" value="C:membrane"/>
    <property type="evidence" value="ECO:0007669"/>
    <property type="project" value="UniProtKB-SubCell"/>
</dbReference>
<dbReference type="SMART" id="SM00918">
    <property type="entry name" value="Lig_chan-Glu_bd"/>
    <property type="match status" value="1"/>
</dbReference>
<keyword evidence="6 11" id="KW-0472">Membrane</keyword>
<evidence type="ECO:0000259" key="13">
    <source>
        <dbReference type="SMART" id="SM00918"/>
    </source>
</evidence>
<feature type="transmembrane region" description="Helical" evidence="11">
    <location>
        <begin position="559"/>
        <end position="578"/>
    </location>
</feature>
<feature type="signal peptide" evidence="12">
    <location>
        <begin position="1"/>
        <end position="24"/>
    </location>
</feature>
<dbReference type="Proteomes" id="UP000215902">
    <property type="component" value="Unassembled WGS sequence"/>
</dbReference>
<evidence type="ECO:0000313" key="15">
    <source>
        <dbReference type="Proteomes" id="UP000215902"/>
    </source>
</evidence>
<gene>
    <name evidence="14" type="ORF">BOX15_Mlig009170g2</name>
</gene>
<keyword evidence="15" id="KW-1185">Reference proteome</keyword>
<evidence type="ECO:0000256" key="7">
    <source>
        <dbReference type="ARBA" id="ARBA00023170"/>
    </source>
</evidence>
<keyword evidence="5" id="KW-0406">Ion transport</keyword>
<evidence type="ECO:0000256" key="11">
    <source>
        <dbReference type="SAM" id="Phobius"/>
    </source>
</evidence>
<dbReference type="Pfam" id="PF10613">
    <property type="entry name" value="Lig_chan-Glu_bd"/>
    <property type="match status" value="1"/>
</dbReference>
<proteinExistence type="predicted"/>
<evidence type="ECO:0000256" key="8">
    <source>
        <dbReference type="ARBA" id="ARBA00023180"/>
    </source>
</evidence>
<dbReference type="PANTHER" id="PTHR18966">
    <property type="entry name" value="IONOTROPIC GLUTAMATE RECEPTOR"/>
    <property type="match status" value="1"/>
</dbReference>
<evidence type="ECO:0000256" key="1">
    <source>
        <dbReference type="ARBA" id="ARBA00004141"/>
    </source>
</evidence>
<keyword evidence="7" id="KW-0675">Receptor</keyword>
<evidence type="ECO:0000256" key="3">
    <source>
        <dbReference type="ARBA" id="ARBA00022692"/>
    </source>
</evidence>
<comment type="caution">
    <text evidence="14">The sequence shown here is derived from an EMBL/GenBank/DDBJ whole genome shotgun (WGS) entry which is preliminary data.</text>
</comment>
<dbReference type="InterPro" id="IPR001320">
    <property type="entry name" value="Iontro_rcpt_C"/>
</dbReference>
<evidence type="ECO:0000256" key="6">
    <source>
        <dbReference type="ARBA" id="ARBA00023136"/>
    </source>
</evidence>
<comment type="subcellular location">
    <subcellularLocation>
        <location evidence="1">Membrane</location>
        <topology evidence="1">Multi-pass membrane protein</topology>
    </subcellularLocation>
</comment>
<evidence type="ECO:0000256" key="12">
    <source>
        <dbReference type="SAM" id="SignalP"/>
    </source>
</evidence>
<keyword evidence="12" id="KW-0732">Signal</keyword>
<feature type="transmembrane region" description="Helical" evidence="11">
    <location>
        <begin position="744"/>
        <end position="769"/>
    </location>
</feature>
<dbReference type="OrthoDB" id="6276119at2759"/>
<keyword evidence="8" id="KW-0325">Glycoprotein</keyword>
<evidence type="ECO:0000313" key="14">
    <source>
        <dbReference type="EMBL" id="PAA47654.1"/>
    </source>
</evidence>
<dbReference type="AlphaFoldDB" id="A0A267DG69"/>
<feature type="transmembrane region" description="Helical" evidence="11">
    <location>
        <begin position="530"/>
        <end position="547"/>
    </location>
</feature>
<keyword evidence="9" id="KW-1071">Ligand-gated ion channel</keyword>
<evidence type="ECO:0000256" key="4">
    <source>
        <dbReference type="ARBA" id="ARBA00022989"/>
    </source>
</evidence>
<name>A0A267DG69_9PLAT</name>
<evidence type="ECO:0000256" key="5">
    <source>
        <dbReference type="ARBA" id="ARBA00023065"/>
    </source>
</evidence>
<organism evidence="14 15">
    <name type="scientific">Macrostomum lignano</name>
    <dbReference type="NCBI Taxonomy" id="282301"/>
    <lineage>
        <taxon>Eukaryota</taxon>
        <taxon>Metazoa</taxon>
        <taxon>Spiralia</taxon>
        <taxon>Lophotrochozoa</taxon>
        <taxon>Platyhelminthes</taxon>
        <taxon>Rhabditophora</taxon>
        <taxon>Macrostomorpha</taxon>
        <taxon>Macrostomida</taxon>
        <taxon>Macrostomidae</taxon>
        <taxon>Macrostomum</taxon>
    </lineage>
</organism>
<dbReference type="Pfam" id="PF00060">
    <property type="entry name" value="Lig_chan"/>
    <property type="match status" value="1"/>
</dbReference>